<dbReference type="Gene3D" id="3.40.50.450">
    <property type="match status" value="1"/>
</dbReference>
<accession>A0A2K9VCS4</accession>
<evidence type="ECO:0000313" key="2">
    <source>
        <dbReference type="Proteomes" id="UP000241463"/>
    </source>
</evidence>
<sequence>MTNQKTAYYAGGWFNDVQCKLLSDGKKDLIANSTVDFDNSYVPLEHQYKDLDVEHNPELMQDQEWQAGTYLGDVSGISGTDLVVAFIDPDEVDPGTTFEMGYGMAIHKPVVVVIPDKPEGEVTELNLMVAKGCTQVITMSELATFNFNLIPAKPYLGKVF</sequence>
<name>A0A2K9VCS4_9CAUD</name>
<evidence type="ECO:0000313" key="1">
    <source>
        <dbReference type="EMBL" id="AUV60018.1"/>
    </source>
</evidence>
<proteinExistence type="predicted"/>
<reference evidence="1 2" key="1">
    <citation type="submission" date="2018-01" db="EMBL/GenBank/DDBJ databases">
        <title>Lactobacillus phages that infect wine-derived L. plantarum strains.</title>
        <authorList>
            <person name="Kyrkou I."/>
            <person name="Hestbjerg Hansen L."/>
        </authorList>
    </citation>
    <scope>NUCLEOTIDE SEQUENCE [LARGE SCALE GENOMIC DNA]</scope>
</reference>
<dbReference type="InterPro" id="IPR007710">
    <property type="entry name" value="Nucleoside_deoxyribTrfase"/>
</dbReference>
<dbReference type="RefSeq" id="YP_009798122.1">
    <property type="nucleotide sequence ID" value="NC_047924.1"/>
</dbReference>
<keyword evidence="1" id="KW-0808">Transferase</keyword>
<dbReference type="Pfam" id="PF05014">
    <property type="entry name" value="Nuc_deoxyrib_tr"/>
    <property type="match status" value="1"/>
</dbReference>
<dbReference type="Proteomes" id="UP000241463">
    <property type="component" value="Segment"/>
</dbReference>
<dbReference type="GeneID" id="54988567"/>
<dbReference type="KEGG" id="vg:54988567"/>
<dbReference type="SUPFAM" id="SSF52309">
    <property type="entry name" value="N-(deoxy)ribosyltransferase-like"/>
    <property type="match status" value="1"/>
</dbReference>
<dbReference type="EMBL" id="MG765277">
    <property type="protein sequence ID" value="AUV60018.1"/>
    <property type="molecule type" value="Genomic_DNA"/>
</dbReference>
<protein>
    <submittedName>
        <fullName evidence="1">Nucleoside deoxyribosyltransferase</fullName>
    </submittedName>
</protein>
<dbReference type="GO" id="GO:0016740">
    <property type="term" value="F:transferase activity"/>
    <property type="evidence" value="ECO:0007669"/>
    <property type="project" value="UniProtKB-KW"/>
</dbReference>
<organism evidence="1 2">
    <name type="scientific">Lactobacillus phage Bacchae</name>
    <dbReference type="NCBI Taxonomy" id="2079429"/>
    <lineage>
        <taxon>Viruses</taxon>
        <taxon>Duplodnaviria</taxon>
        <taxon>Heunggongvirae</taxon>
        <taxon>Uroviricota</taxon>
        <taxon>Caudoviricetes</taxon>
        <taxon>Herelleviridae</taxon>
        <taxon>Harbinvirus</taxon>
        <taxon>Harbinvirus bacchae</taxon>
    </lineage>
</organism>
<keyword evidence="2" id="KW-1185">Reference proteome</keyword>